<dbReference type="Gene3D" id="2.40.30.10">
    <property type="entry name" value="Translation factors"/>
    <property type="match status" value="1"/>
</dbReference>
<dbReference type="Pfam" id="PF00970">
    <property type="entry name" value="FAD_binding_6"/>
    <property type="match status" value="1"/>
</dbReference>
<dbReference type="InterPro" id="IPR008333">
    <property type="entry name" value="Cbr1-like_FAD-bd_dom"/>
</dbReference>
<dbReference type="PANTHER" id="PTHR47354">
    <property type="entry name" value="NADH OXIDOREDUCTASE HCR"/>
    <property type="match status" value="1"/>
</dbReference>
<keyword evidence="3" id="KW-0411">Iron-sulfur</keyword>
<gene>
    <name evidence="5" type="ORF">JZY06_11295</name>
</gene>
<keyword evidence="6" id="KW-1185">Reference proteome</keyword>
<dbReference type="InterPro" id="IPR039261">
    <property type="entry name" value="FNR_nucleotide-bd"/>
</dbReference>
<name>A0A939E1D5_9CORY</name>
<comment type="caution">
    <text evidence="5">The sequence shown here is derived from an EMBL/GenBank/DDBJ whole genome shotgun (WGS) entry which is preliminary data.</text>
</comment>
<sequence length="390" mass="42419">MTSRTLGLVAARVAAYSDQVRVSVARDFIKKHPEDRVLLPQAPEHIFADLPRMLIWILAVTPADGVITKRTTMIMADAGREQRRLGIAPEHYDTIARAAAKTIPRLCRGIPHTMVSNAQKAILTAGLVARASAEMEQADGCAPYATATIVETERRCNRIGVVRAQLDRPWQWNPGQYMAISSPLIRGVWRYYSPAMPCDETGGIEFHIKSTGAGSTSETLLSASVGDTLLVGSPHGSLTVSDPGSGDTRDILMVAHSTGLAPMRANLLHLARFNNGDRRVHLFFGADYPGELYDLNFLWQLAAGCPWLSVTPVTLNPKDDFWVEPTDFCSAPRGLHVQQTGVIGEVVASYGTWEDRDILLAGSPDMITTTALLLTCGGTPENIIRHDPVA</sequence>
<comment type="cofactor">
    <cofactor evidence="1">
        <name>FAD</name>
        <dbReference type="ChEBI" id="CHEBI:57692"/>
    </cofactor>
</comment>
<feature type="domain" description="FAD-binding FR-type" evidence="4">
    <location>
        <begin position="142"/>
        <end position="241"/>
    </location>
</feature>
<evidence type="ECO:0000313" key="5">
    <source>
        <dbReference type="EMBL" id="MBN9645190.1"/>
    </source>
</evidence>
<evidence type="ECO:0000259" key="4">
    <source>
        <dbReference type="PROSITE" id="PS51384"/>
    </source>
</evidence>
<dbReference type="GO" id="GO:0016491">
    <property type="term" value="F:oxidoreductase activity"/>
    <property type="evidence" value="ECO:0007669"/>
    <property type="project" value="InterPro"/>
</dbReference>
<evidence type="ECO:0000256" key="1">
    <source>
        <dbReference type="ARBA" id="ARBA00001974"/>
    </source>
</evidence>
<dbReference type="PANTHER" id="PTHR47354:SF5">
    <property type="entry name" value="PROTEIN RFBI"/>
    <property type="match status" value="1"/>
</dbReference>
<dbReference type="SUPFAM" id="SSF52343">
    <property type="entry name" value="Ferredoxin reductase-like, C-terminal NADP-linked domain"/>
    <property type="match status" value="1"/>
</dbReference>
<keyword evidence="2" id="KW-0408">Iron</keyword>
<evidence type="ECO:0000313" key="6">
    <source>
        <dbReference type="Proteomes" id="UP000664332"/>
    </source>
</evidence>
<proteinExistence type="predicted"/>
<evidence type="ECO:0000256" key="3">
    <source>
        <dbReference type="ARBA" id="ARBA00023014"/>
    </source>
</evidence>
<evidence type="ECO:0000256" key="2">
    <source>
        <dbReference type="ARBA" id="ARBA00022714"/>
    </source>
</evidence>
<organism evidence="5 6">
    <name type="scientific">Corynebacterium mendelii</name>
    <dbReference type="NCBI Taxonomy" id="2765362"/>
    <lineage>
        <taxon>Bacteria</taxon>
        <taxon>Bacillati</taxon>
        <taxon>Actinomycetota</taxon>
        <taxon>Actinomycetes</taxon>
        <taxon>Mycobacteriales</taxon>
        <taxon>Corynebacteriaceae</taxon>
        <taxon>Corynebacterium</taxon>
    </lineage>
</organism>
<dbReference type="CDD" id="cd06187">
    <property type="entry name" value="O2ase_reductase_like"/>
    <property type="match status" value="1"/>
</dbReference>
<dbReference type="InterPro" id="IPR017927">
    <property type="entry name" value="FAD-bd_FR_type"/>
</dbReference>
<dbReference type="PROSITE" id="PS51384">
    <property type="entry name" value="FAD_FR"/>
    <property type="match status" value="1"/>
</dbReference>
<dbReference type="GO" id="GO:0051537">
    <property type="term" value="F:2 iron, 2 sulfur cluster binding"/>
    <property type="evidence" value="ECO:0007669"/>
    <property type="project" value="UniProtKB-KW"/>
</dbReference>
<keyword evidence="2" id="KW-0479">Metal-binding</keyword>
<accession>A0A939E1D5</accession>
<dbReference type="Gene3D" id="3.40.50.80">
    <property type="entry name" value="Nucleotide-binding domain of ferredoxin-NADP reductase (FNR) module"/>
    <property type="match status" value="1"/>
</dbReference>
<dbReference type="InterPro" id="IPR017938">
    <property type="entry name" value="Riboflavin_synthase-like_b-brl"/>
</dbReference>
<protein>
    <submittedName>
        <fullName evidence="5">2-polyprenylphenol hydroxylase</fullName>
    </submittedName>
</protein>
<keyword evidence="2" id="KW-0001">2Fe-2S</keyword>
<dbReference type="Proteomes" id="UP000664332">
    <property type="component" value="Unassembled WGS sequence"/>
</dbReference>
<reference evidence="5" key="1">
    <citation type="submission" date="2021-03" db="EMBL/GenBank/DDBJ databases">
        <authorList>
            <person name="Sun Q."/>
        </authorList>
    </citation>
    <scope>NUCLEOTIDE SEQUENCE</scope>
    <source>
        <strain evidence="5">CCM 8862</strain>
    </source>
</reference>
<dbReference type="InterPro" id="IPR050415">
    <property type="entry name" value="MRET"/>
</dbReference>
<dbReference type="RefSeq" id="WP_207279661.1">
    <property type="nucleotide sequence ID" value="NZ_JAFLEQ010000017.1"/>
</dbReference>
<dbReference type="AlphaFoldDB" id="A0A939E1D5"/>
<dbReference type="EMBL" id="JAFLEQ010000017">
    <property type="protein sequence ID" value="MBN9645190.1"/>
    <property type="molecule type" value="Genomic_DNA"/>
</dbReference>
<dbReference type="SUPFAM" id="SSF63380">
    <property type="entry name" value="Riboflavin synthase domain-like"/>
    <property type="match status" value="1"/>
</dbReference>